<evidence type="ECO:0000256" key="8">
    <source>
        <dbReference type="ARBA" id="ARBA00022824"/>
    </source>
</evidence>
<dbReference type="CDD" id="cd20628">
    <property type="entry name" value="CYP4"/>
    <property type="match status" value="1"/>
</dbReference>
<dbReference type="PANTHER" id="PTHR24291">
    <property type="entry name" value="CYTOCHROME P450 FAMILY 4"/>
    <property type="match status" value="1"/>
</dbReference>
<evidence type="ECO:0000256" key="10">
    <source>
        <dbReference type="ARBA" id="ARBA00023002"/>
    </source>
</evidence>
<comment type="similarity">
    <text evidence="5 15">Belongs to the cytochrome P450 family.</text>
</comment>
<evidence type="ECO:0000256" key="9">
    <source>
        <dbReference type="ARBA" id="ARBA00022848"/>
    </source>
</evidence>
<evidence type="ECO:0000313" key="17">
    <source>
        <dbReference type="Proteomes" id="UP000051574"/>
    </source>
</evidence>
<reference evidence="16 17" key="1">
    <citation type="submission" date="2015-09" db="EMBL/GenBank/DDBJ databases">
        <title>Draft genome of the scarab beetle Oryctes borbonicus.</title>
        <authorList>
            <person name="Meyer J.M."/>
            <person name="Markov G.V."/>
            <person name="Baskaran P."/>
            <person name="Herrmann M."/>
            <person name="Sommer R.J."/>
            <person name="Roedelsperger C."/>
        </authorList>
    </citation>
    <scope>NUCLEOTIDE SEQUENCE [LARGE SCALE GENOMIC DNA]</scope>
    <source>
        <strain evidence="16">OB123</strain>
        <tissue evidence="16">Whole animal</tissue>
    </source>
</reference>
<dbReference type="PRINTS" id="PR00385">
    <property type="entry name" value="P450"/>
</dbReference>
<keyword evidence="17" id="KW-1185">Reference proteome</keyword>
<keyword evidence="10 15" id="KW-0560">Oxidoreductase</keyword>
<dbReference type="InterPro" id="IPR017972">
    <property type="entry name" value="Cyt_P450_CS"/>
</dbReference>
<evidence type="ECO:0000256" key="7">
    <source>
        <dbReference type="ARBA" id="ARBA00022723"/>
    </source>
</evidence>
<gene>
    <name evidence="16" type="ORF">AMK59_3168</name>
</gene>
<dbReference type="Pfam" id="PF00067">
    <property type="entry name" value="p450"/>
    <property type="match status" value="1"/>
</dbReference>
<evidence type="ECO:0000313" key="16">
    <source>
        <dbReference type="EMBL" id="KRT82235.1"/>
    </source>
</evidence>
<evidence type="ECO:0000256" key="11">
    <source>
        <dbReference type="ARBA" id="ARBA00023004"/>
    </source>
</evidence>
<proteinExistence type="inferred from homology"/>
<evidence type="ECO:0000256" key="15">
    <source>
        <dbReference type="RuleBase" id="RU000461"/>
    </source>
</evidence>
<evidence type="ECO:0000256" key="6">
    <source>
        <dbReference type="ARBA" id="ARBA00022617"/>
    </source>
</evidence>
<keyword evidence="8" id="KW-0256">Endoplasmic reticulum</keyword>
<dbReference type="GO" id="GO:0020037">
    <property type="term" value="F:heme binding"/>
    <property type="evidence" value="ECO:0007669"/>
    <property type="project" value="InterPro"/>
</dbReference>
<keyword evidence="9" id="KW-0492">Microsome</keyword>
<evidence type="ECO:0000256" key="2">
    <source>
        <dbReference type="ARBA" id="ARBA00003690"/>
    </source>
</evidence>
<evidence type="ECO:0000256" key="5">
    <source>
        <dbReference type="ARBA" id="ARBA00010617"/>
    </source>
</evidence>
<sequence length="497" mass="57698">MYLVIVVIVLAVWYCLRYYRWLKNVYFHVEKLNGAPRIPIIGTEYIHIGVPKDELLKRFLRYLEKYGPLARTWNGSQPDVHMTKPEHLQVIMNKYITKGKQYESLHPWLGQGLLTSKGSKWYQHRKLITPTFHFKILENFMPIFVEKTKTLLGILDSKAGGDICNIYPDITHCALDIICETAMGVNVNAMSNDDNKYVKSVYNISEVLLWKALRPYIPYFLFNFMKQGRKFKEALDVLHGFSKDVISKRKKFLKSKINKRKPKDEDVLGGRKRLSFLDMLIEASQDGKVLSDTDIREEVDTFMFEGHDTTTAAMSWALFLLGNHPVVQEKVYDEIRSVLKDKITPTTLVELHRLRYLECVIKEALRLYPSVPVIIRDLEEEIEIDGYKLPPGTQAVLHLHMVQRSPDHFPKPHVFDPDRFLPENCIGRHPYAYVPFSAGPRNCIGQKFAMYEEKTVVASIINRYKLTAIESMREAKLSTDLILKPHNGVLVKLERRE</sequence>
<comment type="subcellular location">
    <subcellularLocation>
        <location evidence="4">Endoplasmic reticulum membrane</location>
        <topology evidence="4">Peripheral membrane protein</topology>
    </subcellularLocation>
    <subcellularLocation>
        <location evidence="3">Microsome membrane</location>
        <topology evidence="3">Peripheral membrane protein</topology>
    </subcellularLocation>
</comment>
<dbReference type="Proteomes" id="UP000051574">
    <property type="component" value="Unassembled WGS sequence"/>
</dbReference>
<dbReference type="OrthoDB" id="1470350at2759"/>
<accession>A0A0T6B4X6</accession>
<comment type="caution">
    <text evidence="16">The sequence shown here is derived from an EMBL/GenBank/DDBJ whole genome shotgun (WGS) entry which is preliminary data.</text>
</comment>
<evidence type="ECO:0000256" key="12">
    <source>
        <dbReference type="ARBA" id="ARBA00023033"/>
    </source>
</evidence>
<organism evidence="16 17">
    <name type="scientific">Oryctes borbonicus</name>
    <dbReference type="NCBI Taxonomy" id="1629725"/>
    <lineage>
        <taxon>Eukaryota</taxon>
        <taxon>Metazoa</taxon>
        <taxon>Ecdysozoa</taxon>
        <taxon>Arthropoda</taxon>
        <taxon>Hexapoda</taxon>
        <taxon>Insecta</taxon>
        <taxon>Pterygota</taxon>
        <taxon>Neoptera</taxon>
        <taxon>Endopterygota</taxon>
        <taxon>Coleoptera</taxon>
        <taxon>Polyphaga</taxon>
        <taxon>Scarabaeiformia</taxon>
        <taxon>Scarabaeidae</taxon>
        <taxon>Dynastinae</taxon>
        <taxon>Oryctes</taxon>
    </lineage>
</organism>
<keyword evidence="12 15" id="KW-0503">Monooxygenase</keyword>
<dbReference type="EMBL" id="LJIG01009860">
    <property type="protein sequence ID" value="KRT82235.1"/>
    <property type="molecule type" value="Genomic_DNA"/>
</dbReference>
<comment type="cofactor">
    <cofactor evidence="1 14">
        <name>heme</name>
        <dbReference type="ChEBI" id="CHEBI:30413"/>
    </cofactor>
</comment>
<dbReference type="InterPro" id="IPR002401">
    <property type="entry name" value="Cyt_P450_E_grp-I"/>
</dbReference>
<feature type="binding site" description="axial binding residue" evidence="14">
    <location>
        <position position="443"/>
    </location>
    <ligand>
        <name>heme</name>
        <dbReference type="ChEBI" id="CHEBI:30413"/>
    </ligand>
    <ligandPart>
        <name>Fe</name>
        <dbReference type="ChEBI" id="CHEBI:18248"/>
    </ligandPart>
</feature>
<dbReference type="PRINTS" id="PR00463">
    <property type="entry name" value="EP450I"/>
</dbReference>
<keyword evidence="6 14" id="KW-0349">Heme</keyword>
<protein>
    <submittedName>
        <fullName evidence="16">Cytochrome P450</fullName>
    </submittedName>
</protein>
<evidence type="ECO:0000256" key="4">
    <source>
        <dbReference type="ARBA" id="ARBA00004406"/>
    </source>
</evidence>
<dbReference type="InterPro" id="IPR050196">
    <property type="entry name" value="Cytochrome_P450_Monoox"/>
</dbReference>
<dbReference type="GO" id="GO:0005789">
    <property type="term" value="C:endoplasmic reticulum membrane"/>
    <property type="evidence" value="ECO:0007669"/>
    <property type="project" value="UniProtKB-SubCell"/>
</dbReference>
<dbReference type="GO" id="GO:0016705">
    <property type="term" value="F:oxidoreductase activity, acting on paired donors, with incorporation or reduction of molecular oxygen"/>
    <property type="evidence" value="ECO:0007669"/>
    <property type="project" value="InterPro"/>
</dbReference>
<dbReference type="Gene3D" id="1.10.630.10">
    <property type="entry name" value="Cytochrome P450"/>
    <property type="match status" value="1"/>
</dbReference>
<dbReference type="SUPFAM" id="SSF48264">
    <property type="entry name" value="Cytochrome P450"/>
    <property type="match status" value="1"/>
</dbReference>
<dbReference type="GO" id="GO:0004497">
    <property type="term" value="F:monooxygenase activity"/>
    <property type="evidence" value="ECO:0007669"/>
    <property type="project" value="UniProtKB-KW"/>
</dbReference>
<comment type="function">
    <text evidence="2">May be involved in the metabolism of insect hormones and in the breakdown of synthetic insecticides.</text>
</comment>
<name>A0A0T6B4X6_9SCAR</name>
<dbReference type="GO" id="GO:0005506">
    <property type="term" value="F:iron ion binding"/>
    <property type="evidence" value="ECO:0007669"/>
    <property type="project" value="InterPro"/>
</dbReference>
<evidence type="ECO:0000256" key="1">
    <source>
        <dbReference type="ARBA" id="ARBA00001971"/>
    </source>
</evidence>
<evidence type="ECO:0000256" key="13">
    <source>
        <dbReference type="ARBA" id="ARBA00023136"/>
    </source>
</evidence>
<keyword evidence="13" id="KW-0472">Membrane</keyword>
<dbReference type="InterPro" id="IPR001128">
    <property type="entry name" value="Cyt_P450"/>
</dbReference>
<dbReference type="PANTHER" id="PTHR24291:SF189">
    <property type="entry name" value="CYTOCHROME P450 4C3-RELATED"/>
    <property type="match status" value="1"/>
</dbReference>
<keyword evidence="11 14" id="KW-0408">Iron</keyword>
<dbReference type="AlphaFoldDB" id="A0A0T6B4X6"/>
<dbReference type="PROSITE" id="PS00086">
    <property type="entry name" value="CYTOCHROME_P450"/>
    <property type="match status" value="1"/>
</dbReference>
<dbReference type="InterPro" id="IPR036396">
    <property type="entry name" value="Cyt_P450_sf"/>
</dbReference>
<evidence type="ECO:0000256" key="3">
    <source>
        <dbReference type="ARBA" id="ARBA00004174"/>
    </source>
</evidence>
<evidence type="ECO:0000256" key="14">
    <source>
        <dbReference type="PIRSR" id="PIRSR602401-1"/>
    </source>
</evidence>
<keyword evidence="7 14" id="KW-0479">Metal-binding</keyword>